<name>A0A0N7M9S5_9RHOB</name>
<dbReference type="Gene3D" id="3.40.190.150">
    <property type="entry name" value="Bordetella uptake gene, domain 1"/>
    <property type="match status" value="1"/>
</dbReference>
<accession>A0A0N7M9S5</accession>
<reference evidence="4" key="1">
    <citation type="submission" date="2015-09" db="EMBL/GenBank/DDBJ databases">
        <authorList>
            <person name="Rodrigo-Torres Lidia"/>
            <person name="Arahal R.David."/>
        </authorList>
    </citation>
    <scope>NUCLEOTIDE SEQUENCE [LARGE SCALE GENOMIC DNA]</scope>
    <source>
        <strain evidence="4">CECT 7735</strain>
    </source>
</reference>
<dbReference type="InterPro" id="IPR005064">
    <property type="entry name" value="BUG"/>
</dbReference>
<keyword evidence="4" id="KW-1185">Reference proteome</keyword>
<organism evidence="3 4">
    <name type="scientific">Shimia thalassica</name>
    <dbReference type="NCBI Taxonomy" id="1715693"/>
    <lineage>
        <taxon>Bacteria</taxon>
        <taxon>Pseudomonadati</taxon>
        <taxon>Pseudomonadota</taxon>
        <taxon>Alphaproteobacteria</taxon>
        <taxon>Rhodobacterales</taxon>
        <taxon>Roseobacteraceae</taxon>
    </lineage>
</organism>
<dbReference type="PANTHER" id="PTHR42928">
    <property type="entry name" value="TRICARBOXYLATE-BINDING PROTEIN"/>
    <property type="match status" value="1"/>
</dbReference>
<evidence type="ECO:0000256" key="1">
    <source>
        <dbReference type="ARBA" id="ARBA00006987"/>
    </source>
</evidence>
<dbReference type="Pfam" id="PF03401">
    <property type="entry name" value="TctC"/>
    <property type="match status" value="1"/>
</dbReference>
<dbReference type="PANTHER" id="PTHR42928:SF5">
    <property type="entry name" value="BLR1237 PROTEIN"/>
    <property type="match status" value="1"/>
</dbReference>
<evidence type="ECO:0000313" key="3">
    <source>
        <dbReference type="EMBL" id="CUK02791.1"/>
    </source>
</evidence>
<dbReference type="Gene3D" id="3.40.190.10">
    <property type="entry name" value="Periplasmic binding protein-like II"/>
    <property type="match status" value="1"/>
</dbReference>
<dbReference type="GeneID" id="83881663"/>
<sequence>MKKLLKFAAVTATALSTSTAAIAADWTPPGPIKMVIAFAAGGGADTQARLIAEELEALHGWKIIPEQVTGKGGLNAVNALKDGATDGTVIGMIVTETLGYNMAAAKAGKPTDVTAITTTAGTQMAIVALASKGWKTFGDVIEAAKAGEDIRFGVMTGMLGDLAYIAGKENGVDFNIISVKGGKAVMNGLNAGDMDVGFGAGIQAKAVAAGDMVELASARSEPLKNSPDAPMLSEFGVDYVNETAFLFAGPPNMDPAAREAIAAAIAKVVNTEGGKANAFITKGFGGPVVISGDALDAALQQDFDSSGALIAAAAD</sequence>
<dbReference type="SUPFAM" id="SSF53850">
    <property type="entry name" value="Periplasmic binding protein-like II"/>
    <property type="match status" value="1"/>
</dbReference>
<keyword evidence="3" id="KW-0675">Receptor</keyword>
<comment type="similarity">
    <text evidence="1">Belongs to the UPF0065 (bug) family.</text>
</comment>
<feature type="signal peptide" evidence="2">
    <location>
        <begin position="1"/>
        <end position="23"/>
    </location>
</feature>
<keyword evidence="2" id="KW-0732">Signal</keyword>
<evidence type="ECO:0000313" key="4">
    <source>
        <dbReference type="Proteomes" id="UP000051870"/>
    </source>
</evidence>
<dbReference type="RefSeq" id="WP_158503225.1">
    <property type="nucleotide sequence ID" value="NZ_CYTW01000002.1"/>
</dbReference>
<dbReference type="AlphaFoldDB" id="A0A0N7M9S5"/>
<gene>
    <name evidence="3" type="ORF">PH7735_02653</name>
</gene>
<dbReference type="EMBL" id="CYTW01000002">
    <property type="protein sequence ID" value="CUK02791.1"/>
    <property type="molecule type" value="Genomic_DNA"/>
</dbReference>
<protein>
    <submittedName>
        <fullName evidence="3">Tripartite tricarboxylate transporter family receptor</fullName>
    </submittedName>
</protein>
<feature type="chain" id="PRO_5006016004" evidence="2">
    <location>
        <begin position="24"/>
        <end position="315"/>
    </location>
</feature>
<dbReference type="InterPro" id="IPR042100">
    <property type="entry name" value="Bug_dom1"/>
</dbReference>
<dbReference type="Proteomes" id="UP000051870">
    <property type="component" value="Unassembled WGS sequence"/>
</dbReference>
<proteinExistence type="inferred from homology"/>
<evidence type="ECO:0000256" key="2">
    <source>
        <dbReference type="SAM" id="SignalP"/>
    </source>
</evidence>
<dbReference type="STRING" id="1715693.PH7735_02653"/>